<gene>
    <name evidence="11" type="ORF">DSOUD_0204</name>
</gene>
<dbReference type="Gene3D" id="2.30.30.60">
    <property type="match status" value="1"/>
</dbReference>
<dbReference type="PATRIC" id="fig|1603606.3.peg.226"/>
<dbReference type="PROSITE" id="PS01246">
    <property type="entry name" value="UPF0003"/>
    <property type="match status" value="1"/>
</dbReference>
<evidence type="ECO:0000256" key="4">
    <source>
        <dbReference type="ARBA" id="ARBA00022692"/>
    </source>
</evidence>
<keyword evidence="3" id="KW-1003">Cell membrane</keyword>
<feature type="transmembrane region" description="Helical" evidence="7">
    <location>
        <begin position="286"/>
        <end position="308"/>
    </location>
</feature>
<dbReference type="SUPFAM" id="SSF82689">
    <property type="entry name" value="Mechanosensitive channel protein MscS (YggB), C-terminal domain"/>
    <property type="match status" value="1"/>
</dbReference>
<protein>
    <submittedName>
        <fullName evidence="11">Mechanosensitive ion channel</fullName>
    </submittedName>
</protein>
<dbReference type="GO" id="GO:0005886">
    <property type="term" value="C:plasma membrane"/>
    <property type="evidence" value="ECO:0007669"/>
    <property type="project" value="UniProtKB-SubCell"/>
</dbReference>
<feature type="transmembrane region" description="Helical" evidence="7">
    <location>
        <begin position="314"/>
        <end position="335"/>
    </location>
</feature>
<keyword evidence="6 7" id="KW-0472">Membrane</keyword>
<dbReference type="InterPro" id="IPR023408">
    <property type="entry name" value="MscS_beta-dom_sf"/>
</dbReference>
<keyword evidence="4 7" id="KW-0812">Transmembrane</keyword>
<comment type="similarity">
    <text evidence="2">Belongs to the MscS (TC 1.A.23) family.</text>
</comment>
<feature type="transmembrane region" description="Helical" evidence="7">
    <location>
        <begin position="484"/>
        <end position="503"/>
    </location>
</feature>
<name>A0A0M4CU58_9BACT</name>
<dbReference type="InterPro" id="IPR011014">
    <property type="entry name" value="MscS_channel_TM-2"/>
</dbReference>
<dbReference type="InterPro" id="IPR052702">
    <property type="entry name" value="MscS-like_channel"/>
</dbReference>
<reference evidence="11 12" key="1">
    <citation type="submission" date="2015-07" db="EMBL/GenBank/DDBJ databases">
        <title>Isolation and Genomic Characterization of a Novel Halophilic Metal-Reducing Deltaproteobacterium from the Deep Subsurface.</title>
        <authorList>
            <person name="Badalamenti J.P."/>
            <person name="Summers Z.M."/>
            <person name="Gralnick J.A."/>
            <person name="Bond D.R."/>
        </authorList>
    </citation>
    <scope>NUCLEOTIDE SEQUENCE [LARGE SCALE GENOMIC DNA]</scope>
    <source>
        <strain evidence="11 12">WTL</strain>
    </source>
</reference>
<feature type="transmembrane region" description="Helical" evidence="7">
    <location>
        <begin position="572"/>
        <end position="591"/>
    </location>
</feature>
<dbReference type="SUPFAM" id="SSF82861">
    <property type="entry name" value="Mechanosensitive channel protein MscS (YggB), transmembrane region"/>
    <property type="match status" value="1"/>
</dbReference>
<feature type="transmembrane region" description="Helical" evidence="7">
    <location>
        <begin position="255"/>
        <end position="274"/>
    </location>
</feature>
<evidence type="ECO:0000259" key="10">
    <source>
        <dbReference type="Pfam" id="PF21082"/>
    </source>
</evidence>
<feature type="chain" id="PRO_5005791564" evidence="8">
    <location>
        <begin position="21"/>
        <end position="804"/>
    </location>
</feature>
<feature type="domain" description="Mechanosensitive ion channel MscS C-terminal" evidence="10">
    <location>
        <begin position="687"/>
        <end position="770"/>
    </location>
</feature>
<dbReference type="KEGG" id="des:DSOUD_0204"/>
<dbReference type="PANTHER" id="PTHR30347">
    <property type="entry name" value="POTASSIUM CHANNEL RELATED"/>
    <property type="match status" value="1"/>
</dbReference>
<dbReference type="Gene3D" id="3.30.70.100">
    <property type="match status" value="1"/>
</dbReference>
<feature type="transmembrane region" description="Helical" evidence="7">
    <location>
        <begin position="398"/>
        <end position="417"/>
    </location>
</feature>
<keyword evidence="5 7" id="KW-1133">Transmembrane helix</keyword>
<organism evidence="11 12">
    <name type="scientific">Desulfuromonas soudanensis</name>
    <dbReference type="NCBI Taxonomy" id="1603606"/>
    <lineage>
        <taxon>Bacteria</taxon>
        <taxon>Pseudomonadati</taxon>
        <taxon>Thermodesulfobacteriota</taxon>
        <taxon>Desulfuromonadia</taxon>
        <taxon>Desulfuromonadales</taxon>
        <taxon>Desulfuromonadaceae</taxon>
        <taxon>Desulfuromonas</taxon>
    </lineage>
</organism>
<comment type="subcellular location">
    <subcellularLocation>
        <location evidence="1">Cell membrane</location>
        <topology evidence="1">Multi-pass membrane protein</topology>
    </subcellularLocation>
</comment>
<evidence type="ECO:0000256" key="3">
    <source>
        <dbReference type="ARBA" id="ARBA00022475"/>
    </source>
</evidence>
<dbReference type="InterPro" id="IPR006686">
    <property type="entry name" value="MscS_channel_CS"/>
</dbReference>
<evidence type="ECO:0000259" key="9">
    <source>
        <dbReference type="Pfam" id="PF00924"/>
    </source>
</evidence>
<evidence type="ECO:0000256" key="6">
    <source>
        <dbReference type="ARBA" id="ARBA00023136"/>
    </source>
</evidence>
<feature type="transmembrane region" description="Helical" evidence="7">
    <location>
        <begin position="437"/>
        <end position="463"/>
    </location>
</feature>
<dbReference type="PROSITE" id="PS51257">
    <property type="entry name" value="PROKAR_LIPOPROTEIN"/>
    <property type="match status" value="1"/>
</dbReference>
<evidence type="ECO:0000256" key="8">
    <source>
        <dbReference type="SAM" id="SignalP"/>
    </source>
</evidence>
<dbReference type="STRING" id="1603606.DSOUD_0204"/>
<feature type="transmembrane region" description="Helical" evidence="7">
    <location>
        <begin position="342"/>
        <end position="361"/>
    </location>
</feature>
<feature type="signal peptide" evidence="8">
    <location>
        <begin position="1"/>
        <end position="20"/>
    </location>
</feature>
<keyword evidence="12" id="KW-1185">Reference proteome</keyword>
<evidence type="ECO:0000256" key="5">
    <source>
        <dbReference type="ARBA" id="ARBA00022989"/>
    </source>
</evidence>
<dbReference type="AlphaFoldDB" id="A0A0M4CU58"/>
<dbReference type="PANTHER" id="PTHR30347:SF1">
    <property type="entry name" value="MECHANOSENSITIVE CHANNEL MSCK"/>
    <property type="match status" value="1"/>
</dbReference>
<dbReference type="EMBL" id="CP010802">
    <property type="protein sequence ID" value="ALC15004.1"/>
    <property type="molecule type" value="Genomic_DNA"/>
</dbReference>
<dbReference type="SUPFAM" id="SSF50182">
    <property type="entry name" value="Sm-like ribonucleoproteins"/>
    <property type="match status" value="1"/>
</dbReference>
<dbReference type="Gene3D" id="1.10.287.1260">
    <property type="match status" value="1"/>
</dbReference>
<accession>A0A0M4CU58</accession>
<dbReference type="InterPro" id="IPR006685">
    <property type="entry name" value="MscS_channel_2nd"/>
</dbReference>
<sequence length="804" mass="89208">MPRLCLFVLLFFFLACPLAAEEAKPPVSEPVYPGLAEIVPRASMVTEDAGRAAAKIAEVADTSSFDAQLKDARQRQDELFQRIAALGPLEGWNVDRLLEFRGLVTEQRLAIKKLLDVVSARISEVDGIRREWNRKWDFWTGWEESLQGQQLKIPKESFREARREIDGILKKTAILAAPLVALQKEVTSLQEKNLDLLERIDGNLKILRQEIFKKTAPSFGNPEYYRQYGEDLWKAVKNGVAEVQHVRPDFLSSQGWVAILQGVVALALVGFILVKRRQAAESKEWEFITLHPWATGVFVAVSAFSAFYTNPPTLWRLLLWIFAALSAAVLISGLLKNPRKILMVRLLAFLFVLSLALKIVALPQPLYRLYLVLLCLAGIPLLLVMAKRNLAAHKGKSDGFTLALRCGAMILGGSLLAQFGGYSNLAARIFESSINSVFLGLFAAMAIRLGRGGIDYLISLALLRGRRFFRRHGSEFADRLKGAFQVFVIAYALLYLLEVWGIYDTVGQAWTDLLDLGFTLGGTFVSVQMVLMAGLVFYLSVVFSWLLSAFLDTNIFPAKGYDRGVRDAIKKLLHYALLLLGFLLAMSLAGVELKTFAFLAGALGIGIGFGLQDVVNNFVSGIILLFERPIKVGDLVVLDTEWGTVRKIGLRSTVIETLDQSEIIVPNSMLISEKVTNWTLSTKMARVVIPVGVAYGSDVTLVLGILSEVGNAHPDATQDPPPSPIFTRFGESSLDFELRVWIADISSRLRVTSELNQEIDRRFREAGVEIPFPQRDLHLRSVDPAVLVRSSPSPLEGGVEETSE</sequence>
<dbReference type="GO" id="GO:0008381">
    <property type="term" value="F:mechanosensitive monoatomic ion channel activity"/>
    <property type="evidence" value="ECO:0007669"/>
    <property type="project" value="UniProtKB-ARBA"/>
</dbReference>
<feature type="transmembrane region" description="Helical" evidence="7">
    <location>
        <begin position="367"/>
        <end position="386"/>
    </location>
</feature>
<dbReference type="RefSeq" id="WP_082350992.1">
    <property type="nucleotide sequence ID" value="NZ_CP010802.1"/>
</dbReference>
<feature type="domain" description="Mechanosensitive ion channel MscS" evidence="9">
    <location>
        <begin position="613"/>
        <end position="679"/>
    </location>
</feature>
<dbReference type="InterPro" id="IPR010920">
    <property type="entry name" value="LSM_dom_sf"/>
</dbReference>
<dbReference type="Pfam" id="PF21082">
    <property type="entry name" value="MS_channel_3rd"/>
    <property type="match status" value="1"/>
</dbReference>
<evidence type="ECO:0000256" key="7">
    <source>
        <dbReference type="SAM" id="Phobius"/>
    </source>
</evidence>
<dbReference type="InterPro" id="IPR011066">
    <property type="entry name" value="MscS_channel_C_sf"/>
</dbReference>
<dbReference type="Pfam" id="PF00924">
    <property type="entry name" value="MS_channel_2nd"/>
    <property type="match status" value="1"/>
</dbReference>
<evidence type="ECO:0000256" key="1">
    <source>
        <dbReference type="ARBA" id="ARBA00004651"/>
    </source>
</evidence>
<evidence type="ECO:0000256" key="2">
    <source>
        <dbReference type="ARBA" id="ARBA00008017"/>
    </source>
</evidence>
<dbReference type="Proteomes" id="UP000057158">
    <property type="component" value="Chromosome"/>
</dbReference>
<dbReference type="InterPro" id="IPR049278">
    <property type="entry name" value="MS_channel_C"/>
</dbReference>
<evidence type="ECO:0000313" key="12">
    <source>
        <dbReference type="Proteomes" id="UP000057158"/>
    </source>
</evidence>
<feature type="transmembrane region" description="Helical" evidence="7">
    <location>
        <begin position="523"/>
        <end position="551"/>
    </location>
</feature>
<keyword evidence="8" id="KW-0732">Signal</keyword>
<dbReference type="OrthoDB" id="9784565at2"/>
<evidence type="ECO:0000313" key="11">
    <source>
        <dbReference type="EMBL" id="ALC15004.1"/>
    </source>
</evidence>
<proteinExistence type="inferred from homology"/>